<evidence type="ECO:0000313" key="3">
    <source>
        <dbReference type="Proteomes" id="UP000199572"/>
    </source>
</evidence>
<dbReference type="InterPro" id="IPR041662">
    <property type="entry name" value="SusD-like_2"/>
</dbReference>
<dbReference type="PROSITE" id="PS51257">
    <property type="entry name" value="PROKAR_LIPOPROTEIN"/>
    <property type="match status" value="1"/>
</dbReference>
<feature type="signal peptide" evidence="1">
    <location>
        <begin position="1"/>
        <end position="20"/>
    </location>
</feature>
<protein>
    <submittedName>
        <fullName evidence="2">Starch-binding associating with outer membrane</fullName>
    </submittedName>
</protein>
<dbReference type="SUPFAM" id="SSF48452">
    <property type="entry name" value="TPR-like"/>
    <property type="match status" value="1"/>
</dbReference>
<keyword evidence="1" id="KW-0732">Signal</keyword>
<reference evidence="2 3" key="1">
    <citation type="submission" date="2016-10" db="EMBL/GenBank/DDBJ databases">
        <authorList>
            <person name="de Groot N.N."/>
        </authorList>
    </citation>
    <scope>NUCLEOTIDE SEQUENCE [LARGE SCALE GENOMIC DNA]</scope>
    <source>
        <strain evidence="2 3">DSM 18610</strain>
    </source>
</reference>
<gene>
    <name evidence="2" type="ORF">SAMN04488023_110101</name>
</gene>
<accession>A0A1H9PTC3</accession>
<dbReference type="STRING" id="390241.SAMN04488023_110101"/>
<dbReference type="EMBL" id="FOGG01000010">
    <property type="protein sequence ID" value="SER51546.1"/>
    <property type="molecule type" value="Genomic_DNA"/>
</dbReference>
<evidence type="ECO:0000256" key="1">
    <source>
        <dbReference type="SAM" id="SignalP"/>
    </source>
</evidence>
<dbReference type="Gene3D" id="1.25.40.390">
    <property type="match status" value="1"/>
</dbReference>
<dbReference type="InterPro" id="IPR011990">
    <property type="entry name" value="TPR-like_helical_dom_sf"/>
</dbReference>
<feature type="chain" id="PRO_5011738148" evidence="1">
    <location>
        <begin position="21"/>
        <end position="482"/>
    </location>
</feature>
<organism evidence="2 3">
    <name type="scientific">Pedobacter rhizosphaerae</name>
    <dbReference type="NCBI Taxonomy" id="390241"/>
    <lineage>
        <taxon>Bacteria</taxon>
        <taxon>Pseudomonadati</taxon>
        <taxon>Bacteroidota</taxon>
        <taxon>Sphingobacteriia</taxon>
        <taxon>Sphingobacteriales</taxon>
        <taxon>Sphingobacteriaceae</taxon>
        <taxon>Pedobacter</taxon>
    </lineage>
</organism>
<name>A0A1H9PTC3_9SPHI</name>
<dbReference type="AlphaFoldDB" id="A0A1H9PTC3"/>
<dbReference type="Pfam" id="PF12771">
    <property type="entry name" value="SusD-like_2"/>
    <property type="match status" value="1"/>
</dbReference>
<dbReference type="OrthoDB" id="9766256at2"/>
<proteinExistence type="predicted"/>
<sequence>MQKIIKYTLFSALMATVALQGCKDSYFDKLTNNPNQVAVPTLPGLLADVTFKSGINSYNVGSIVAPYVQYTANPSASAAGDTYQSIDFSGSWDQLYFAMADANELKKLAVSQNSSEYKGVADVLIAYNLTLVNDLWGDVPFSQAFDINNLFPKYDKQQDVYNSAMTLLDEGIAELSKTNSAVKLQAANDLIYGKITGVVANERLYWIKFAYALKARLLNKVSKTAAYNPTAVLAALSNAFSSNVEDAGMATFRERNPWAGVALSNSQQSLGGWLSEQLIDQLKGGNVAPSDPRIAKITDKTINNVYIGTVNGAGNRLPGANTTKDECYISQNSPWTNDTAPVYLVTYAELKFIEAEAAFTTDKPRAYAAYLAGINANMDKLQVPATDPERIAYLADSRVAVGAAALTKDLIFREKYIATYLNPEAWNDARRFDYKYKDFTLATNAVLTDYIRRLDYPQGERSKNGNNVPVDVARTTKLWWDQ</sequence>
<dbReference type="Proteomes" id="UP000199572">
    <property type="component" value="Unassembled WGS sequence"/>
</dbReference>
<evidence type="ECO:0000313" key="2">
    <source>
        <dbReference type="EMBL" id="SER51546.1"/>
    </source>
</evidence>
<keyword evidence="3" id="KW-1185">Reference proteome</keyword>
<dbReference type="RefSeq" id="WP_090883955.1">
    <property type="nucleotide sequence ID" value="NZ_FOGG01000010.1"/>
</dbReference>